<evidence type="ECO:0000256" key="3">
    <source>
        <dbReference type="ARBA" id="ARBA00022475"/>
    </source>
</evidence>
<evidence type="ECO:0000259" key="12">
    <source>
        <dbReference type="Pfam" id="PF03816"/>
    </source>
</evidence>
<dbReference type="PANTHER" id="PTHR33392:SF8">
    <property type="entry name" value="REGULATORY PROTEIN MSRR"/>
    <property type="match status" value="1"/>
</dbReference>
<comment type="function">
    <text evidence="10">Involved in SarA attenuation. Affects resistance to oxacillin and teicoplanin, as well as the synthesis of virulence factors.</text>
</comment>
<feature type="domain" description="Cell envelope-related transcriptional attenuator" evidence="12">
    <location>
        <begin position="85"/>
        <end position="229"/>
    </location>
</feature>
<name>A0A926NFR4_9BACI</name>
<evidence type="ECO:0000256" key="8">
    <source>
        <dbReference type="ARBA" id="ARBA00023136"/>
    </source>
</evidence>
<keyword evidence="6" id="KW-1133">Transmembrane helix</keyword>
<evidence type="ECO:0000256" key="4">
    <source>
        <dbReference type="ARBA" id="ARBA00022692"/>
    </source>
</evidence>
<keyword evidence="3" id="KW-1003">Cell membrane</keyword>
<keyword evidence="14" id="KW-1185">Reference proteome</keyword>
<dbReference type="AlphaFoldDB" id="A0A926NFR4"/>
<comment type="similarity">
    <text evidence="2">Belongs to the LytR/CpsA/Psr (LCP) family.</text>
</comment>
<evidence type="ECO:0000256" key="11">
    <source>
        <dbReference type="ARBA" id="ARBA00040752"/>
    </source>
</evidence>
<evidence type="ECO:0000256" key="10">
    <source>
        <dbReference type="ARBA" id="ARBA00037178"/>
    </source>
</evidence>
<dbReference type="InterPro" id="IPR050922">
    <property type="entry name" value="LytR/CpsA/Psr_CW_biosynth"/>
</dbReference>
<evidence type="ECO:0000313" key="13">
    <source>
        <dbReference type="EMBL" id="MBD1380724.1"/>
    </source>
</evidence>
<evidence type="ECO:0000313" key="14">
    <source>
        <dbReference type="Proteomes" id="UP000626844"/>
    </source>
</evidence>
<evidence type="ECO:0000256" key="9">
    <source>
        <dbReference type="ARBA" id="ARBA00023163"/>
    </source>
</evidence>
<dbReference type="EMBL" id="JACXAI010000012">
    <property type="protein sequence ID" value="MBD1380724.1"/>
    <property type="molecule type" value="Genomic_DNA"/>
</dbReference>
<evidence type="ECO:0000256" key="2">
    <source>
        <dbReference type="ARBA" id="ARBA00006068"/>
    </source>
</evidence>
<organism evidence="13 14">
    <name type="scientific">Metabacillus arenae</name>
    <dbReference type="NCBI Taxonomy" id="2771434"/>
    <lineage>
        <taxon>Bacteria</taxon>
        <taxon>Bacillati</taxon>
        <taxon>Bacillota</taxon>
        <taxon>Bacilli</taxon>
        <taxon>Bacillales</taxon>
        <taxon>Bacillaceae</taxon>
        <taxon>Metabacillus</taxon>
    </lineage>
</organism>
<keyword evidence="4" id="KW-0812">Transmembrane</keyword>
<dbReference type="NCBIfam" id="TIGR00350">
    <property type="entry name" value="lytR_cpsA_psr"/>
    <property type="match status" value="1"/>
</dbReference>
<evidence type="ECO:0000256" key="5">
    <source>
        <dbReference type="ARBA" id="ARBA00022968"/>
    </source>
</evidence>
<comment type="subcellular location">
    <subcellularLocation>
        <location evidence="1">Cell membrane</location>
        <topology evidence="1">Single-pass type II membrane protein</topology>
    </subcellularLocation>
</comment>
<protein>
    <recommendedName>
        <fullName evidence="11">Regulatory protein MsrR</fullName>
    </recommendedName>
</protein>
<evidence type="ECO:0000256" key="1">
    <source>
        <dbReference type="ARBA" id="ARBA00004401"/>
    </source>
</evidence>
<dbReference type="Proteomes" id="UP000626844">
    <property type="component" value="Unassembled WGS sequence"/>
</dbReference>
<keyword evidence="7" id="KW-0805">Transcription regulation</keyword>
<evidence type="ECO:0000256" key="6">
    <source>
        <dbReference type="ARBA" id="ARBA00022989"/>
    </source>
</evidence>
<dbReference type="Gene3D" id="3.40.630.190">
    <property type="entry name" value="LCP protein"/>
    <property type="match status" value="1"/>
</dbReference>
<keyword evidence="9" id="KW-0804">Transcription</keyword>
<proteinExistence type="inferred from homology"/>
<comment type="caution">
    <text evidence="13">The sequence shown here is derived from an EMBL/GenBank/DDBJ whole genome shotgun (WGS) entry which is preliminary data.</text>
</comment>
<reference evidence="13" key="1">
    <citation type="submission" date="2020-09" db="EMBL/GenBank/DDBJ databases">
        <title>A novel bacterium of genus Bacillus, isolated from South China Sea.</title>
        <authorList>
            <person name="Huang H."/>
            <person name="Mo K."/>
            <person name="Hu Y."/>
        </authorList>
    </citation>
    <scope>NUCLEOTIDE SEQUENCE</scope>
    <source>
        <strain evidence="13">IB182487</strain>
    </source>
</reference>
<gene>
    <name evidence="13" type="ORF">IC621_10830</name>
</gene>
<sequence>MRSDKYSRKKKKFKRKILLLMSLIMLFVLGGFGYAFIQYKSGVAQTAGESSIKSVEYEFNGKKDENGNTNILVLGSDSRGEDRARTDTIMIAQYNEESKQPKLVSIMRDSFVDIPGHGKNKINAAFAIGGPELLRKTIKENFDIDIQHYAIVDFKGFESLVDTAFPGGVEIDVENRMSQKIGVTIEPGKQKLDGKHLLGYVRFRHDAQSDFGRVQRQQKVMQVLINKMMTVEGVAKLPKLAGVITPFINTNLDTATGIFIAKDVISNKSNLETMRIPVDGSYVNASYSGAGAVLDLNIEENREAINKFLN</sequence>
<accession>A0A926NFR4</accession>
<keyword evidence="5" id="KW-0735">Signal-anchor</keyword>
<dbReference type="Pfam" id="PF03816">
    <property type="entry name" value="LytR_cpsA_psr"/>
    <property type="match status" value="1"/>
</dbReference>
<dbReference type="PANTHER" id="PTHR33392">
    <property type="entry name" value="POLYISOPRENYL-TEICHOIC ACID--PEPTIDOGLYCAN TEICHOIC ACID TRANSFERASE TAGU"/>
    <property type="match status" value="1"/>
</dbReference>
<dbReference type="GO" id="GO:0005886">
    <property type="term" value="C:plasma membrane"/>
    <property type="evidence" value="ECO:0007669"/>
    <property type="project" value="UniProtKB-SubCell"/>
</dbReference>
<evidence type="ECO:0000256" key="7">
    <source>
        <dbReference type="ARBA" id="ARBA00023015"/>
    </source>
</evidence>
<dbReference type="RefSeq" id="WP_191158326.1">
    <property type="nucleotide sequence ID" value="NZ_JACXAI010000012.1"/>
</dbReference>
<dbReference type="InterPro" id="IPR004474">
    <property type="entry name" value="LytR_CpsA_psr"/>
</dbReference>
<keyword evidence="8" id="KW-0472">Membrane</keyword>
<dbReference type="GO" id="GO:0071555">
    <property type="term" value="P:cell wall organization"/>
    <property type="evidence" value="ECO:0007669"/>
    <property type="project" value="UniProtKB-KW"/>
</dbReference>